<proteinExistence type="predicted"/>
<reference evidence="1 2" key="1">
    <citation type="submission" date="2017-04" db="EMBL/GenBank/DDBJ databases">
        <authorList>
            <person name="Afonso C.L."/>
            <person name="Miller P.J."/>
            <person name="Scott M.A."/>
            <person name="Spackman E."/>
            <person name="Goraichik I."/>
            <person name="Dimitrov K.M."/>
            <person name="Suarez D.L."/>
            <person name="Swayne D.E."/>
        </authorList>
    </citation>
    <scope>NUCLEOTIDE SEQUENCE [LARGE SCALE GENOMIC DNA]</scope>
    <source>
        <strain evidence="1">LMG 28154</strain>
    </source>
</reference>
<evidence type="ECO:0000313" key="1">
    <source>
        <dbReference type="EMBL" id="SMG02328.1"/>
    </source>
</evidence>
<sequence length="60" mass="6734">MVMTSIGIVLLAIFVLVSRRRRFDTRDAAGRGRVAGREGLFEHFVDVPFRVTRAGAFLIL</sequence>
<dbReference type="Proteomes" id="UP000198460">
    <property type="component" value="Unassembled WGS sequence"/>
</dbReference>
<name>A0A238HAW8_9BURK</name>
<dbReference type="AlphaFoldDB" id="A0A238HAW8"/>
<evidence type="ECO:0000313" key="2">
    <source>
        <dbReference type="Proteomes" id="UP000198460"/>
    </source>
</evidence>
<accession>A0A238HAW8</accession>
<organism evidence="1 2">
    <name type="scientific">Burkholderia singularis</name>
    <dbReference type="NCBI Taxonomy" id="1503053"/>
    <lineage>
        <taxon>Bacteria</taxon>
        <taxon>Pseudomonadati</taxon>
        <taxon>Pseudomonadota</taxon>
        <taxon>Betaproteobacteria</taxon>
        <taxon>Burkholderiales</taxon>
        <taxon>Burkholderiaceae</taxon>
        <taxon>Burkholderia</taxon>
        <taxon>pseudomallei group</taxon>
    </lineage>
</organism>
<gene>
    <name evidence="1" type="ORF">BSIN_0948</name>
</gene>
<dbReference type="EMBL" id="FXAN01000094">
    <property type="protein sequence ID" value="SMG02328.1"/>
    <property type="molecule type" value="Genomic_DNA"/>
</dbReference>
<protein>
    <submittedName>
        <fullName evidence="1">Uncharacterized protein</fullName>
    </submittedName>
</protein>